<name>F2RG83_STRVP</name>
<dbReference type="NCBIfam" id="NF033788">
    <property type="entry name" value="HTH_metalloreg"/>
    <property type="match status" value="1"/>
</dbReference>
<evidence type="ECO:0000256" key="2">
    <source>
        <dbReference type="ARBA" id="ARBA00023125"/>
    </source>
</evidence>
<evidence type="ECO:0000313" key="6">
    <source>
        <dbReference type="EMBL" id="CCA59803.1"/>
    </source>
</evidence>
<reference evidence="6 7" key="1">
    <citation type="journal article" date="2011" name="BMC Genomics">
        <title>Genome-wide analysis of the role of GlnR in Streptomyces venezuelae provides new insights into global nitrogen regulation in actinomycetes.</title>
        <authorList>
            <person name="Pullan S.T."/>
            <person name="Bibb M.J."/>
            <person name="Merrick M."/>
        </authorList>
    </citation>
    <scope>NUCLEOTIDE SEQUENCE [LARGE SCALE GENOMIC DNA]</scope>
    <source>
        <strain evidence="7">ATCC 10712 / CBS 650.69 / DSM 40230 / JCM 4526 / NBRC 13096 / PD 04745</strain>
    </source>
</reference>
<dbReference type="SMART" id="SM00418">
    <property type="entry name" value="HTH_ARSR"/>
    <property type="match status" value="1"/>
</dbReference>
<dbReference type="HOGENOM" id="CLU_097806_0_3_11"/>
<dbReference type="Pfam" id="PF12840">
    <property type="entry name" value="HTH_20"/>
    <property type="match status" value="1"/>
</dbReference>
<dbReference type="CDD" id="cd00090">
    <property type="entry name" value="HTH_ARSR"/>
    <property type="match status" value="1"/>
</dbReference>
<dbReference type="PANTHER" id="PTHR33154">
    <property type="entry name" value="TRANSCRIPTIONAL REGULATOR, ARSR FAMILY"/>
    <property type="match status" value="1"/>
</dbReference>
<gene>
    <name evidence="6" type="ordered locus">SVEN_6517</name>
</gene>
<dbReference type="InterPro" id="IPR036390">
    <property type="entry name" value="WH_DNA-bd_sf"/>
</dbReference>
<dbReference type="PATRIC" id="fig|953739.5.peg.1734"/>
<dbReference type="PRINTS" id="PR00778">
    <property type="entry name" value="HTHARSR"/>
</dbReference>
<dbReference type="PANTHER" id="PTHR33154:SF33">
    <property type="entry name" value="TRANSCRIPTIONAL REPRESSOR SDPR"/>
    <property type="match status" value="1"/>
</dbReference>
<dbReference type="STRING" id="953739.SVEN_6517"/>
<feature type="region of interest" description="Disordered" evidence="4">
    <location>
        <begin position="115"/>
        <end position="146"/>
    </location>
</feature>
<evidence type="ECO:0000256" key="4">
    <source>
        <dbReference type="SAM" id="MobiDB-lite"/>
    </source>
</evidence>
<keyword evidence="7" id="KW-1185">Reference proteome</keyword>
<dbReference type="InterPro" id="IPR011991">
    <property type="entry name" value="ArsR-like_HTH"/>
</dbReference>
<dbReference type="GO" id="GO:0003700">
    <property type="term" value="F:DNA-binding transcription factor activity"/>
    <property type="evidence" value="ECO:0007669"/>
    <property type="project" value="InterPro"/>
</dbReference>
<organism evidence="6 7">
    <name type="scientific">Streptomyces venezuelae (strain ATCC 10712 / CBS 650.69 / DSM 40230 / JCM 4526 / NBRC 13096 / PD 04745)</name>
    <dbReference type="NCBI Taxonomy" id="953739"/>
    <lineage>
        <taxon>Bacteria</taxon>
        <taxon>Bacillati</taxon>
        <taxon>Actinomycetota</taxon>
        <taxon>Actinomycetes</taxon>
        <taxon>Kitasatosporales</taxon>
        <taxon>Streptomycetaceae</taxon>
        <taxon>Streptomyces</taxon>
    </lineage>
</organism>
<keyword evidence="1" id="KW-0805">Transcription regulation</keyword>
<feature type="domain" description="HTH arsR-type" evidence="5">
    <location>
        <begin position="7"/>
        <end position="101"/>
    </location>
</feature>
<dbReference type="InterPro" id="IPR036388">
    <property type="entry name" value="WH-like_DNA-bd_sf"/>
</dbReference>
<sequence length="146" mass="15910">MTRRRTPTHSGGMPSVDVYSALSNPVRRKLLEGLIAGPRPAGELAGEFSLSRPAVSEHLAVLRRAGLVSEEPRGRHRYYHLRPEPLAEVGAWLHPFEHYWRARMGALRDVLDELGEAGGVGDDSAPGSTTDNSNSNSNSNSKDETP</sequence>
<dbReference type="SUPFAM" id="SSF46785">
    <property type="entry name" value="Winged helix' DNA-binding domain"/>
    <property type="match status" value="1"/>
</dbReference>
<evidence type="ECO:0000256" key="3">
    <source>
        <dbReference type="ARBA" id="ARBA00023163"/>
    </source>
</evidence>
<dbReference type="PROSITE" id="PS50987">
    <property type="entry name" value="HTH_ARSR_2"/>
    <property type="match status" value="1"/>
</dbReference>
<dbReference type="KEGG" id="sve:SVEN_6517"/>
<proteinExistence type="predicted"/>
<keyword evidence="2" id="KW-0238">DNA-binding</keyword>
<accession>F2RG83</accession>
<dbReference type="Gene3D" id="1.10.10.10">
    <property type="entry name" value="Winged helix-like DNA-binding domain superfamily/Winged helix DNA-binding domain"/>
    <property type="match status" value="1"/>
</dbReference>
<dbReference type="InterPro" id="IPR001845">
    <property type="entry name" value="HTH_ArsR_DNA-bd_dom"/>
</dbReference>
<dbReference type="GO" id="GO:0003677">
    <property type="term" value="F:DNA binding"/>
    <property type="evidence" value="ECO:0007669"/>
    <property type="project" value="UniProtKB-KW"/>
</dbReference>
<dbReference type="AlphaFoldDB" id="F2RG83"/>
<dbReference type="Proteomes" id="UP000006854">
    <property type="component" value="Chromosome"/>
</dbReference>
<dbReference type="EMBL" id="FR845719">
    <property type="protein sequence ID" value="CCA59803.1"/>
    <property type="molecule type" value="Genomic_DNA"/>
</dbReference>
<dbReference type="InterPro" id="IPR051081">
    <property type="entry name" value="HTH_MetalResp_TranReg"/>
</dbReference>
<evidence type="ECO:0000313" key="7">
    <source>
        <dbReference type="Proteomes" id="UP000006854"/>
    </source>
</evidence>
<protein>
    <submittedName>
        <fullName evidence="6">Transcriptional regulator, ArsR family</fullName>
    </submittedName>
</protein>
<dbReference type="eggNOG" id="COG0640">
    <property type="taxonomic scope" value="Bacteria"/>
</dbReference>
<keyword evidence="3" id="KW-0804">Transcription</keyword>
<evidence type="ECO:0000259" key="5">
    <source>
        <dbReference type="PROSITE" id="PS50987"/>
    </source>
</evidence>
<evidence type="ECO:0000256" key="1">
    <source>
        <dbReference type="ARBA" id="ARBA00023015"/>
    </source>
</evidence>